<feature type="region of interest" description="Disordered" evidence="1">
    <location>
        <begin position="230"/>
        <end position="249"/>
    </location>
</feature>
<proteinExistence type="predicted"/>
<reference evidence="3" key="1">
    <citation type="journal article" date="2020" name="Fungal Divers.">
        <title>Resolving the Mortierellaceae phylogeny through synthesis of multi-gene phylogenetics and phylogenomics.</title>
        <authorList>
            <person name="Vandepol N."/>
            <person name="Liber J."/>
            <person name="Desiro A."/>
            <person name="Na H."/>
            <person name="Kennedy M."/>
            <person name="Barry K."/>
            <person name="Grigoriev I.V."/>
            <person name="Miller A.N."/>
            <person name="O'Donnell K."/>
            <person name="Stajich J.E."/>
            <person name="Bonito G."/>
        </authorList>
    </citation>
    <scope>NUCLEOTIDE SEQUENCE</scope>
    <source>
        <strain evidence="3">KOD1015</strain>
    </source>
</reference>
<feature type="region of interest" description="Disordered" evidence="1">
    <location>
        <begin position="1134"/>
        <end position="1190"/>
    </location>
</feature>
<feature type="region of interest" description="Disordered" evidence="1">
    <location>
        <begin position="418"/>
        <end position="438"/>
    </location>
</feature>
<evidence type="ECO:0000259" key="2">
    <source>
        <dbReference type="Pfam" id="PF03399"/>
    </source>
</evidence>
<dbReference type="Proteomes" id="UP000780801">
    <property type="component" value="Unassembled WGS sequence"/>
</dbReference>
<dbReference type="Pfam" id="PF03399">
    <property type="entry name" value="SAC3_GANP"/>
    <property type="match status" value="1"/>
</dbReference>
<dbReference type="GO" id="GO:0070390">
    <property type="term" value="C:transcription export complex 2"/>
    <property type="evidence" value="ECO:0007669"/>
    <property type="project" value="TreeGrafter"/>
</dbReference>
<dbReference type="GO" id="GO:0005737">
    <property type="term" value="C:cytoplasm"/>
    <property type="evidence" value="ECO:0007669"/>
    <property type="project" value="TreeGrafter"/>
</dbReference>
<feature type="compositionally biased region" description="Acidic residues" evidence="1">
    <location>
        <begin position="1157"/>
        <end position="1180"/>
    </location>
</feature>
<keyword evidence="4" id="KW-1185">Reference proteome</keyword>
<dbReference type="Gene3D" id="1.25.40.990">
    <property type="match status" value="1"/>
</dbReference>
<gene>
    <name evidence="3" type="ORF">BGW38_007829</name>
</gene>
<comment type="caution">
    <text evidence="3">The sequence shown here is derived from an EMBL/GenBank/DDBJ whole genome shotgun (WGS) entry which is preliminary data.</text>
</comment>
<dbReference type="GO" id="GO:0006406">
    <property type="term" value="P:mRNA export from nucleus"/>
    <property type="evidence" value="ECO:0007669"/>
    <property type="project" value="TreeGrafter"/>
</dbReference>
<name>A0A9P6FYY9_9FUNG</name>
<feature type="compositionally biased region" description="Low complexity" evidence="1">
    <location>
        <begin position="1134"/>
        <end position="1150"/>
    </location>
</feature>
<dbReference type="InterPro" id="IPR045107">
    <property type="entry name" value="SAC3/GANP/THP3"/>
</dbReference>
<evidence type="ECO:0000313" key="3">
    <source>
        <dbReference type="EMBL" id="KAF9584024.1"/>
    </source>
</evidence>
<evidence type="ECO:0000313" key="4">
    <source>
        <dbReference type="Proteomes" id="UP000780801"/>
    </source>
</evidence>
<dbReference type="InterPro" id="IPR005062">
    <property type="entry name" value="SAC3/GANP/THP3_conserved"/>
</dbReference>
<evidence type="ECO:0000256" key="1">
    <source>
        <dbReference type="SAM" id="MobiDB-lite"/>
    </source>
</evidence>
<dbReference type="EMBL" id="JAABOA010000523">
    <property type="protein sequence ID" value="KAF9584024.1"/>
    <property type="molecule type" value="Genomic_DNA"/>
</dbReference>
<organism evidence="3 4">
    <name type="scientific">Lunasporangiospora selenospora</name>
    <dbReference type="NCBI Taxonomy" id="979761"/>
    <lineage>
        <taxon>Eukaryota</taxon>
        <taxon>Fungi</taxon>
        <taxon>Fungi incertae sedis</taxon>
        <taxon>Mucoromycota</taxon>
        <taxon>Mortierellomycotina</taxon>
        <taxon>Mortierellomycetes</taxon>
        <taxon>Mortierellales</taxon>
        <taxon>Mortierellaceae</taxon>
        <taxon>Lunasporangiospora</taxon>
    </lineage>
</organism>
<protein>
    <recommendedName>
        <fullName evidence="2">SAC3/GANP/THP3 conserved domain-containing protein</fullName>
    </recommendedName>
</protein>
<dbReference type="PANTHER" id="PTHR12436">
    <property type="entry name" value="80 KDA MCM3-ASSOCIATED PROTEIN"/>
    <property type="match status" value="1"/>
</dbReference>
<dbReference type="PANTHER" id="PTHR12436:SF3">
    <property type="entry name" value="GERMINAL-CENTER ASSOCIATED NUCLEAR PROTEIN"/>
    <property type="match status" value="1"/>
</dbReference>
<sequence>MMRQAQSLPTHIFRNPYIQVAAEMHALTRRNNDIRRRAKIQSEASPNFFSRLFKTVAGPAVTYLMACIMETHFVEIRKGALKALNKSYLDQHGGVLVKDLVQILGFDDTDECLINCQQYDLELTNHSQAAVIFGRKDQATRRRIFKESSLALKQHRNLRIVEAKRTNYSIADIVFGRTPKPHEALGKRQSIAAPMMGSTDRMGMGLVSASSASRLVPAVGIPSPAVSRVSAFSPAPQLPPSSSQPASSGPFNFGVGQLAAPTAAPAVSPFSLAGAAAGAAVTAFAASASRTANAPAAGGSSTGTWPSSALNPAAPPFQPVAPNGFSFTSAAATIAAAPAPVSAATQITPSNLVQPPILSASGPYPAVPQASQPIPAFTFKTPEKEGGSANPFAFDAGKPTTAPPLFTLPPLGSAATEATKTSTAPPISITTNRNIPGLSTGRPLPLATPPIQSPIVPKSDATRVVSKRGRIYPRTVVQAVVEEFLDREVDRMTRTTVAQLAQEVAKERTVQRAEQRKQRIWTESTLLASLVLDNVVEEMIEEIQAELFRERKLQQKVITRWKEHTIRSRRRAEELKRRQDHFLAEVKAMGSRAGLVPGSGLGSGAGSVEGVKSMVETVMNKRKRMLSIGQEGSLDEALMEGLKRAAAPKREMWAPLPVYKIVDSHYRHRRDTSLSRPGSGLESGTEAGSALVKRRWRLFVNTPTFKEMGSKWLLTKLGVDMGRQTKSQQRSGAMVAVHRGSNENLDVVIHGIEDRSVVDLLGMSKYSIMETAAFMFEFSKVTLLDRDATEETIRQYWLGERARLVRFLACFPKVKQPLVFIMWTTSPEIWERMSPRVVELLELDEMVASERGPLRSYRFLVMDMSMMKLDPYVTGSLEWLASETRDFFEDPAVLLKELLDKYQPILDWGLCRISLAGAPFYSQYDEEDGDLHMINVRRRMKQQQRQKQMRAIANGTTPEPMIEWTPRSLFVEAAETGFNLAVRMFNQELESLARTIEVKGHGDTREGAAQEGRVKDAMARFVRQAELKEMKRGSIQDRINYGMDPKSAFCDYMDVFIATMGGLAKEHKNIESKTRMRTEIWEMLTTSREDRVPLEAAFKRITSQVLAWVQDGILDAKRFNVRLRKWNEQRQDLVQQQQQFQQQQSLQDTQPRGTFGDNEDQDQQSLDGDNEAFVDADGEPQGDHEQTFRPMLIDDDIDIEGIVFEYEMTVQTEIRDWEMKVEQMVRDLEETAKLVPTELETSTMTTSGLRLGGSRKRRAPERPRNALKKTRLAGAARFGRNGSVTEMNKEESLEVKEEDMNLFMSTTTVDDNILPLKKWAATLPDNKPPNGMVRDMEDSAEARLSGVAALSQLVRSLTPTLAITATTTTMMSTPSRPLTPSILAGNTLAVSNTTTPSILKPTPILGQALTGMNAATTGSTGGDRLARLRNLIKDVKTSALLAKQPHQQ</sequence>
<feature type="domain" description="SAC3/GANP/THP3 conserved" evidence="2">
    <location>
        <begin position="2"/>
        <end position="124"/>
    </location>
</feature>
<feature type="region of interest" description="Disordered" evidence="1">
    <location>
        <begin position="1239"/>
        <end position="1264"/>
    </location>
</feature>
<dbReference type="OrthoDB" id="264795at2759"/>
<accession>A0A9P6FYY9</accession>
<feature type="compositionally biased region" description="Basic residues" evidence="1">
    <location>
        <begin position="1253"/>
        <end position="1264"/>
    </location>
</feature>